<dbReference type="HOGENOM" id="CLU_096028_3_0_7"/>
<dbReference type="KEGG" id="nsa:Nitsa_1106"/>
<keyword evidence="4" id="KW-1185">Reference proteome</keyword>
<feature type="transmembrane region" description="Helical" evidence="1">
    <location>
        <begin position="43"/>
        <end position="60"/>
    </location>
</feature>
<name>E6WXV3_NITSE</name>
<keyword evidence="1" id="KW-0472">Membrane</keyword>
<keyword evidence="1" id="KW-0812">Transmembrane</keyword>
<dbReference type="PANTHER" id="PTHR28008:SF1">
    <property type="entry name" value="DOMAIN PROTEIN, PUTATIVE (AFU_ORTHOLOGUE AFUA_3G10980)-RELATED"/>
    <property type="match status" value="1"/>
</dbReference>
<dbReference type="EMBL" id="CP002452">
    <property type="protein sequence ID" value="ADV46360.1"/>
    <property type="molecule type" value="Genomic_DNA"/>
</dbReference>
<dbReference type="Pfam" id="PF04892">
    <property type="entry name" value="VanZ"/>
    <property type="match status" value="1"/>
</dbReference>
<feature type="transmembrane region" description="Helical" evidence="1">
    <location>
        <begin position="67"/>
        <end position="85"/>
    </location>
</feature>
<accession>E6WXV3</accession>
<sequence length="133" mass="15381">MRPLPRPLSWKRLFWLALAIIAFLALMPWTQELPKPFRWSDKLNHFAAFVVLAWLLMAAYRPGWLRSWGLLVAYGAGIEGIQYFLPWRSAEWADLGVDALAAMTGLILYPFFVWTVNKILSIMPPYKIDNEGQ</sequence>
<feature type="transmembrane region" description="Helical" evidence="1">
    <location>
        <begin position="12"/>
        <end position="31"/>
    </location>
</feature>
<feature type="domain" description="VanZ-like" evidence="2">
    <location>
        <begin position="41"/>
        <end position="112"/>
    </location>
</feature>
<dbReference type="PANTHER" id="PTHR28008">
    <property type="entry name" value="DOMAIN PROTEIN, PUTATIVE (AFU_ORTHOLOGUE AFUA_3G10980)-RELATED"/>
    <property type="match status" value="1"/>
</dbReference>
<keyword evidence="1" id="KW-1133">Transmembrane helix</keyword>
<proteinExistence type="predicted"/>
<dbReference type="Proteomes" id="UP000008633">
    <property type="component" value="Chromosome"/>
</dbReference>
<dbReference type="InterPro" id="IPR006976">
    <property type="entry name" value="VanZ-like"/>
</dbReference>
<reference evidence="4" key="2">
    <citation type="submission" date="2011-01" db="EMBL/GenBank/DDBJ databases">
        <title>The complete genome of Nitratifractor salsuginis DSM 16511.</title>
        <authorList>
            <consortium name="US DOE Joint Genome Institute (JGI-PGF)"/>
            <person name="Lucas S."/>
            <person name="Copeland A."/>
            <person name="Lapidus A."/>
            <person name="Bruce D."/>
            <person name="Goodwin L."/>
            <person name="Pitluck S."/>
            <person name="Kyrpides N."/>
            <person name="Mavromatis K."/>
            <person name="Ivanova N."/>
            <person name="Mikhailova N."/>
            <person name="Zeytun A."/>
            <person name="Detter J.C."/>
            <person name="Tapia R."/>
            <person name="Han C."/>
            <person name="Land M."/>
            <person name="Hauser L."/>
            <person name="Markowitz V."/>
            <person name="Cheng J.-F."/>
            <person name="Hugenholtz P."/>
            <person name="Woyke T."/>
            <person name="Wu D."/>
            <person name="Tindall B."/>
            <person name="Schuetze A."/>
            <person name="Brambilla E."/>
            <person name="Klenk H.-P."/>
            <person name="Eisen J.A."/>
        </authorList>
    </citation>
    <scope>NUCLEOTIDE SEQUENCE [LARGE SCALE GENOMIC DNA]</scope>
    <source>
        <strain evidence="4">DSM 16511 / JCM 12458 / E9I37-1</strain>
    </source>
</reference>
<evidence type="ECO:0000259" key="2">
    <source>
        <dbReference type="Pfam" id="PF04892"/>
    </source>
</evidence>
<dbReference type="NCBIfam" id="NF037970">
    <property type="entry name" value="vanZ_1"/>
    <property type="match status" value="1"/>
</dbReference>
<dbReference type="RefSeq" id="WP_013554051.1">
    <property type="nucleotide sequence ID" value="NC_014935.1"/>
</dbReference>
<gene>
    <name evidence="3" type="ordered locus">Nitsa_1106</name>
</gene>
<dbReference type="STRING" id="749222.Nitsa_1106"/>
<protein>
    <submittedName>
        <fullName evidence="3">VanZ family protein</fullName>
    </submittedName>
</protein>
<feature type="transmembrane region" description="Helical" evidence="1">
    <location>
        <begin position="97"/>
        <end position="117"/>
    </location>
</feature>
<evidence type="ECO:0000313" key="3">
    <source>
        <dbReference type="EMBL" id="ADV46360.1"/>
    </source>
</evidence>
<dbReference type="eggNOG" id="COG5652">
    <property type="taxonomic scope" value="Bacteria"/>
</dbReference>
<evidence type="ECO:0000256" key="1">
    <source>
        <dbReference type="SAM" id="Phobius"/>
    </source>
</evidence>
<evidence type="ECO:0000313" key="4">
    <source>
        <dbReference type="Proteomes" id="UP000008633"/>
    </source>
</evidence>
<dbReference type="AlphaFoldDB" id="E6WXV3"/>
<organism evidence="3 4">
    <name type="scientific">Nitratifractor salsuginis (strain DSM 16511 / JCM 12458 / E9I37-1)</name>
    <dbReference type="NCBI Taxonomy" id="749222"/>
    <lineage>
        <taxon>Bacteria</taxon>
        <taxon>Pseudomonadati</taxon>
        <taxon>Campylobacterota</taxon>
        <taxon>Epsilonproteobacteria</taxon>
        <taxon>Campylobacterales</taxon>
        <taxon>Sulfurovaceae</taxon>
        <taxon>Nitratifractor</taxon>
    </lineage>
</organism>
<reference evidence="3 4" key="1">
    <citation type="journal article" date="2011" name="Stand. Genomic Sci.">
        <title>Complete genome sequence of Nitratifractor salsuginis type strain (E9I37-1).</title>
        <authorList>
            <person name="Anderson I."/>
            <person name="Sikorski J."/>
            <person name="Zeytun A."/>
            <person name="Nolan M."/>
            <person name="Lapidus A."/>
            <person name="Lucas S."/>
            <person name="Hammon N."/>
            <person name="Deshpande S."/>
            <person name="Cheng J.F."/>
            <person name="Tapia R."/>
            <person name="Han C."/>
            <person name="Goodwin L."/>
            <person name="Pitluck S."/>
            <person name="Liolios K."/>
            <person name="Pagani I."/>
            <person name="Ivanova N."/>
            <person name="Huntemann M."/>
            <person name="Mavromatis K."/>
            <person name="Ovchinikova G."/>
            <person name="Pati A."/>
            <person name="Chen A."/>
            <person name="Palaniappan K."/>
            <person name="Land M."/>
            <person name="Hauser L."/>
            <person name="Brambilla E.M."/>
            <person name="Ngatchou-Djao O.D."/>
            <person name="Rohde M."/>
            <person name="Tindall B.J."/>
            <person name="Goker M."/>
            <person name="Detter J.C."/>
            <person name="Woyke T."/>
            <person name="Bristow J."/>
            <person name="Eisen J.A."/>
            <person name="Markowitz V."/>
            <person name="Hugenholtz P."/>
            <person name="Klenk H.P."/>
            <person name="Kyrpides N.C."/>
        </authorList>
    </citation>
    <scope>NUCLEOTIDE SEQUENCE [LARGE SCALE GENOMIC DNA]</scope>
    <source>
        <strain evidence="4">DSM 16511 / JCM 12458 / E9I37-1</strain>
    </source>
</reference>